<dbReference type="SUPFAM" id="SSF56645">
    <property type="entry name" value="Acyl-CoA dehydrogenase NM domain-like"/>
    <property type="match status" value="1"/>
</dbReference>
<evidence type="ECO:0000313" key="10">
    <source>
        <dbReference type="EMBL" id="SFD93857.1"/>
    </source>
</evidence>
<evidence type="ECO:0000313" key="11">
    <source>
        <dbReference type="Proteomes" id="UP000198598"/>
    </source>
</evidence>
<evidence type="ECO:0000256" key="3">
    <source>
        <dbReference type="ARBA" id="ARBA00022630"/>
    </source>
</evidence>
<dbReference type="InterPro" id="IPR052166">
    <property type="entry name" value="Diverse_Acyl-CoA_DH"/>
</dbReference>
<feature type="domain" description="Acyl-CoA dehydrogenase/oxidase N-terminal" evidence="8">
    <location>
        <begin position="43"/>
        <end position="155"/>
    </location>
</feature>
<dbReference type="PANTHER" id="PTHR42803">
    <property type="entry name" value="ACYL-COA DEHYDROGENASE"/>
    <property type="match status" value="1"/>
</dbReference>
<sequence length="611" mass="67497">MATTYFSKRNLQFLLHEVFKAEELTKYDYFSAHDRDTFNLVLDSATYIADTLMHPYLKEVDKNQPELKNGQVTVHPKIKEYLKAMGDAGLIGAGFSFDHGGQQLPEMISSCVGFILMAANNGMMYTGLTSGAAHLITSFGTPELSEAFVPNMLAGTWQGTMALTEPQAGSSLSDVTTSATPQPDGTYKIKGQKVFISAGDHDAAENIIHLMLARIDGAPKGTKGISLFVVPKYRKDEQGESTAPADRPGNFVDNDVVSTGVYHKMGQKGVPAMHLTMGSNDNTVGYIVGQPHQGLPYMFQMMNEARIGVGMTAAAIATAAYYAALQYAKERPQSRRLNEKNHLYAPQTSIINHPDVRRMLLFQKSVTEGSLSLLIEAARLYDISEVAEGEEKENAFLLLDILMPVAKSYPSEMGVQSVSQSVQTFGGYGYTEDFPVEQLYRDIRITPIYEGTTGIQAQDLLGRKMTMKGGKAPQLLFSEMSKTIAEASTHDDLKPYADKLAAELKRTQDVVMSLMPHAQKGDIERYLSDATLFLELFSIVVIAWQWLKQATVAKQILITQNPQGDDLAFYEGKIHTMKFYFHYEVPKTLGLAVRLKDPEVLTIVSEKELAL</sequence>
<dbReference type="Gene3D" id="1.20.140.10">
    <property type="entry name" value="Butyryl-CoA Dehydrogenase, subunit A, domain 3"/>
    <property type="match status" value="1"/>
</dbReference>
<dbReference type="Pfam" id="PF12806">
    <property type="entry name" value="Acyl-CoA_dh_C"/>
    <property type="match status" value="1"/>
</dbReference>
<dbReference type="RefSeq" id="WP_093829702.1">
    <property type="nucleotide sequence ID" value="NZ_FOLQ01000008.1"/>
</dbReference>
<dbReference type="InterPro" id="IPR037069">
    <property type="entry name" value="AcylCoA_DH/ox_N_sf"/>
</dbReference>
<dbReference type="Gene3D" id="2.40.110.10">
    <property type="entry name" value="Butyryl-CoA Dehydrogenase, subunit A, domain 2"/>
    <property type="match status" value="1"/>
</dbReference>
<organism evidence="10 11">
    <name type="scientific">Spirosoma endophyticum</name>
    <dbReference type="NCBI Taxonomy" id="662367"/>
    <lineage>
        <taxon>Bacteria</taxon>
        <taxon>Pseudomonadati</taxon>
        <taxon>Bacteroidota</taxon>
        <taxon>Cytophagia</taxon>
        <taxon>Cytophagales</taxon>
        <taxon>Cytophagaceae</taxon>
        <taxon>Spirosoma</taxon>
    </lineage>
</organism>
<dbReference type="PANTHER" id="PTHR42803:SF3">
    <property type="entry name" value="ACYL-COA DEHYDROGENASE-RELATED"/>
    <property type="match status" value="1"/>
</dbReference>
<keyword evidence="5" id="KW-0560">Oxidoreductase</keyword>
<keyword evidence="11" id="KW-1185">Reference proteome</keyword>
<dbReference type="Gene3D" id="1.10.540.10">
    <property type="entry name" value="Acyl-CoA dehydrogenase/oxidase, N-terminal domain"/>
    <property type="match status" value="1"/>
</dbReference>
<dbReference type="InterPro" id="IPR006091">
    <property type="entry name" value="Acyl-CoA_Oxase/DH_mid-dom"/>
</dbReference>
<dbReference type="EMBL" id="FOLQ01000008">
    <property type="protein sequence ID" value="SFD93857.1"/>
    <property type="molecule type" value="Genomic_DNA"/>
</dbReference>
<evidence type="ECO:0000256" key="1">
    <source>
        <dbReference type="ARBA" id="ARBA00001974"/>
    </source>
</evidence>
<dbReference type="InterPro" id="IPR009100">
    <property type="entry name" value="AcylCoA_DH/oxidase_NM_dom_sf"/>
</dbReference>
<dbReference type="Pfam" id="PF00441">
    <property type="entry name" value="Acyl-CoA_dh_1"/>
    <property type="match status" value="1"/>
</dbReference>
<dbReference type="InterPro" id="IPR025878">
    <property type="entry name" value="Acyl-CoA_dh-like_C_dom"/>
</dbReference>
<evidence type="ECO:0000256" key="2">
    <source>
        <dbReference type="ARBA" id="ARBA00009347"/>
    </source>
</evidence>
<evidence type="ECO:0000259" key="7">
    <source>
        <dbReference type="Pfam" id="PF02770"/>
    </source>
</evidence>
<dbReference type="SUPFAM" id="SSF47203">
    <property type="entry name" value="Acyl-CoA dehydrogenase C-terminal domain-like"/>
    <property type="match status" value="1"/>
</dbReference>
<keyword evidence="3 5" id="KW-0285">Flavoprotein</keyword>
<evidence type="ECO:0000256" key="5">
    <source>
        <dbReference type="RuleBase" id="RU362125"/>
    </source>
</evidence>
<protein>
    <submittedName>
        <fullName evidence="10">Butyryl-CoA dehydrogenase</fullName>
    </submittedName>
</protein>
<feature type="domain" description="Acetyl-CoA dehydrogenase-like C-terminal" evidence="9">
    <location>
        <begin position="476"/>
        <end position="597"/>
    </location>
</feature>
<dbReference type="Pfam" id="PF02770">
    <property type="entry name" value="Acyl-CoA_dh_M"/>
    <property type="match status" value="1"/>
</dbReference>
<evidence type="ECO:0000259" key="6">
    <source>
        <dbReference type="Pfam" id="PF00441"/>
    </source>
</evidence>
<comment type="similarity">
    <text evidence="2 5">Belongs to the acyl-CoA dehydrogenase family.</text>
</comment>
<dbReference type="GO" id="GO:0016627">
    <property type="term" value="F:oxidoreductase activity, acting on the CH-CH group of donors"/>
    <property type="evidence" value="ECO:0007669"/>
    <property type="project" value="InterPro"/>
</dbReference>
<dbReference type="InterPro" id="IPR009075">
    <property type="entry name" value="AcylCo_DH/oxidase_C"/>
</dbReference>
<comment type="cofactor">
    <cofactor evidence="1 5">
        <name>FAD</name>
        <dbReference type="ChEBI" id="CHEBI:57692"/>
    </cofactor>
</comment>
<evidence type="ECO:0000256" key="4">
    <source>
        <dbReference type="ARBA" id="ARBA00022827"/>
    </source>
</evidence>
<dbReference type="Pfam" id="PF02771">
    <property type="entry name" value="Acyl-CoA_dh_N"/>
    <property type="match status" value="1"/>
</dbReference>
<reference evidence="10 11" key="1">
    <citation type="submission" date="2016-10" db="EMBL/GenBank/DDBJ databases">
        <authorList>
            <person name="de Groot N.N."/>
        </authorList>
    </citation>
    <scope>NUCLEOTIDE SEQUENCE [LARGE SCALE GENOMIC DNA]</scope>
    <source>
        <strain evidence="10 11">DSM 26130</strain>
    </source>
</reference>
<dbReference type="STRING" id="662367.SAMN05216167_108258"/>
<dbReference type="InterPro" id="IPR036250">
    <property type="entry name" value="AcylCo_DH-like_C"/>
</dbReference>
<dbReference type="InterPro" id="IPR013786">
    <property type="entry name" value="AcylCoA_DH/ox_N"/>
</dbReference>
<proteinExistence type="inferred from homology"/>
<name>A0A1I1WFD6_9BACT</name>
<gene>
    <name evidence="10" type="ORF">SAMN05216167_108258</name>
</gene>
<feature type="domain" description="Acyl-CoA dehydrogenase/oxidase C-terminal" evidence="6">
    <location>
        <begin position="293"/>
        <end position="460"/>
    </location>
</feature>
<dbReference type="Proteomes" id="UP000198598">
    <property type="component" value="Unassembled WGS sequence"/>
</dbReference>
<keyword evidence="4 5" id="KW-0274">FAD</keyword>
<feature type="domain" description="Acyl-CoA oxidase/dehydrogenase middle" evidence="7">
    <location>
        <begin position="161"/>
        <end position="241"/>
    </location>
</feature>
<dbReference type="InterPro" id="IPR046373">
    <property type="entry name" value="Acyl-CoA_Oxase/DH_mid-dom_sf"/>
</dbReference>
<dbReference type="GO" id="GO:0050660">
    <property type="term" value="F:flavin adenine dinucleotide binding"/>
    <property type="evidence" value="ECO:0007669"/>
    <property type="project" value="InterPro"/>
</dbReference>
<accession>A0A1I1WFD6</accession>
<evidence type="ECO:0000259" key="8">
    <source>
        <dbReference type="Pfam" id="PF02771"/>
    </source>
</evidence>
<evidence type="ECO:0000259" key="9">
    <source>
        <dbReference type="Pfam" id="PF12806"/>
    </source>
</evidence>
<dbReference type="AlphaFoldDB" id="A0A1I1WFD6"/>
<dbReference type="OrthoDB" id="9764422at2"/>